<dbReference type="GO" id="GO:1902209">
    <property type="term" value="P:negative regulation of bacterial-type flagellum assembly"/>
    <property type="evidence" value="ECO:0007669"/>
    <property type="project" value="InterPro"/>
</dbReference>
<name>A0A420WP80_9PROT</name>
<keyword evidence="4" id="KW-0282">Flagellum</keyword>
<protein>
    <submittedName>
        <fullName evidence="4">Flagellar protein FlbT</fullName>
    </submittedName>
</protein>
<comment type="caution">
    <text evidence="4">The sequence shown here is derived from an EMBL/GenBank/DDBJ whole genome shotgun (WGS) entry which is preliminary data.</text>
</comment>
<keyword evidence="4" id="KW-0969">Cilium</keyword>
<sequence length="143" mass="15951">MTDEFKTVPLRPGQKLVVNGVVVRMGPDGQSLELDLKTPVLTEDELMNEDEATTPAKRIYFLLLVMYLDASSFDATYLPFMDRMIELLQATTIKEVRENLRIIMQCVDSGRLHEALQACRALVLFEKEVLSLAESSSGAARAG</sequence>
<keyword evidence="4" id="KW-0966">Cell projection</keyword>
<evidence type="ECO:0000313" key="5">
    <source>
        <dbReference type="Proteomes" id="UP000277424"/>
    </source>
</evidence>
<evidence type="ECO:0000256" key="1">
    <source>
        <dbReference type="ARBA" id="ARBA00022491"/>
    </source>
</evidence>
<dbReference type="InterPro" id="IPR009967">
    <property type="entry name" value="Flagellum_FlbT"/>
</dbReference>
<proteinExistence type="predicted"/>
<evidence type="ECO:0000313" key="4">
    <source>
        <dbReference type="EMBL" id="RKQ72676.1"/>
    </source>
</evidence>
<organism evidence="4 5">
    <name type="scientific">Oceanibaculum indicum</name>
    <dbReference type="NCBI Taxonomy" id="526216"/>
    <lineage>
        <taxon>Bacteria</taxon>
        <taxon>Pseudomonadati</taxon>
        <taxon>Pseudomonadota</taxon>
        <taxon>Alphaproteobacteria</taxon>
        <taxon>Rhodospirillales</taxon>
        <taxon>Oceanibaculaceae</taxon>
        <taxon>Oceanibaculum</taxon>
    </lineage>
</organism>
<evidence type="ECO:0000256" key="3">
    <source>
        <dbReference type="ARBA" id="ARBA00022884"/>
    </source>
</evidence>
<keyword evidence="1" id="KW-0678">Repressor</keyword>
<dbReference type="GO" id="GO:0044781">
    <property type="term" value="P:bacterial-type flagellum organization"/>
    <property type="evidence" value="ECO:0007669"/>
    <property type="project" value="UniProtKB-KW"/>
</dbReference>
<dbReference type="GO" id="GO:0048027">
    <property type="term" value="F:mRNA 5'-UTR binding"/>
    <property type="evidence" value="ECO:0007669"/>
    <property type="project" value="InterPro"/>
</dbReference>
<dbReference type="AlphaFoldDB" id="A0A420WP80"/>
<dbReference type="Pfam" id="PF07378">
    <property type="entry name" value="FlbT"/>
    <property type="match status" value="1"/>
</dbReference>
<dbReference type="EMBL" id="RBIG01000001">
    <property type="protein sequence ID" value="RKQ72676.1"/>
    <property type="molecule type" value="Genomic_DNA"/>
</dbReference>
<reference evidence="4 5" key="1">
    <citation type="submission" date="2018-10" db="EMBL/GenBank/DDBJ databases">
        <title>Comparative analysis of microorganisms from saline springs in Andes Mountain Range, Colombia.</title>
        <authorList>
            <person name="Rubin E."/>
        </authorList>
    </citation>
    <scope>NUCLEOTIDE SEQUENCE [LARGE SCALE GENOMIC DNA]</scope>
    <source>
        <strain evidence="4 5">USBA 36</strain>
    </source>
</reference>
<evidence type="ECO:0000256" key="2">
    <source>
        <dbReference type="ARBA" id="ARBA00022795"/>
    </source>
</evidence>
<accession>A0A420WP80</accession>
<dbReference type="Proteomes" id="UP000277424">
    <property type="component" value="Unassembled WGS sequence"/>
</dbReference>
<gene>
    <name evidence="4" type="ORF">BCL74_0444</name>
</gene>
<dbReference type="RefSeq" id="WP_008944783.1">
    <property type="nucleotide sequence ID" value="NZ_RBIG01000001.1"/>
</dbReference>
<keyword evidence="2" id="KW-1005">Bacterial flagellum biogenesis</keyword>
<dbReference type="GO" id="GO:0006402">
    <property type="term" value="P:mRNA catabolic process"/>
    <property type="evidence" value="ECO:0007669"/>
    <property type="project" value="InterPro"/>
</dbReference>
<keyword evidence="3" id="KW-0694">RNA-binding</keyword>